<keyword evidence="3" id="KW-1185">Reference proteome</keyword>
<evidence type="ECO:0000259" key="1">
    <source>
        <dbReference type="PROSITE" id="PS51742"/>
    </source>
</evidence>
<accession>A0A3S0PM18</accession>
<dbReference type="InterPro" id="IPR005175">
    <property type="entry name" value="PPC_dom"/>
</dbReference>
<comment type="caution">
    <text evidence="2">The sequence shown here is derived from an EMBL/GenBank/DDBJ whole genome shotgun (WGS) entry which is preliminary data.</text>
</comment>
<gene>
    <name evidence="2" type="ORF">EKH80_15510</name>
</gene>
<name>A0A3S0PM18_9GAMM</name>
<proteinExistence type="predicted"/>
<organism evidence="2 3">
    <name type="scientific">Dyella choica</name>
    <dbReference type="NCBI Taxonomy" id="1927959"/>
    <lineage>
        <taxon>Bacteria</taxon>
        <taxon>Pseudomonadati</taxon>
        <taxon>Pseudomonadota</taxon>
        <taxon>Gammaproteobacteria</taxon>
        <taxon>Lysobacterales</taxon>
        <taxon>Rhodanobacteraceae</taxon>
        <taxon>Dyella</taxon>
    </lineage>
</organism>
<evidence type="ECO:0000313" key="3">
    <source>
        <dbReference type="Proteomes" id="UP000274358"/>
    </source>
</evidence>
<dbReference type="Gene3D" id="3.30.1330.80">
    <property type="entry name" value="Hypothetical protein, similar to alpha- acetolactate decarboxylase, domain 2"/>
    <property type="match status" value="1"/>
</dbReference>
<dbReference type="Pfam" id="PF03479">
    <property type="entry name" value="PCC"/>
    <property type="match status" value="1"/>
</dbReference>
<reference evidence="2 3" key="1">
    <citation type="submission" date="2018-12" db="EMBL/GenBank/DDBJ databases">
        <title>Dyella dinghuensis sp. nov. DHOA06 and Dyella choica sp. nov. 4M-K27, isolated from forest soil.</title>
        <authorList>
            <person name="Qiu L.-H."/>
            <person name="Gao Z.-H."/>
        </authorList>
    </citation>
    <scope>NUCLEOTIDE SEQUENCE [LARGE SCALE GENOMIC DNA]</scope>
    <source>
        <strain evidence="2 3">4M-K27</strain>
    </source>
</reference>
<feature type="domain" description="PPC" evidence="1">
    <location>
        <begin position="48"/>
        <end position="184"/>
    </location>
</feature>
<dbReference type="AlphaFoldDB" id="A0A3S0PM18"/>
<dbReference type="Proteomes" id="UP000274358">
    <property type="component" value="Unassembled WGS sequence"/>
</dbReference>
<evidence type="ECO:0000313" key="2">
    <source>
        <dbReference type="EMBL" id="RUL73071.1"/>
    </source>
</evidence>
<dbReference type="EMBL" id="RYYV01000012">
    <property type="protein sequence ID" value="RUL73071.1"/>
    <property type="molecule type" value="Genomic_DNA"/>
</dbReference>
<protein>
    <submittedName>
        <fullName evidence="2">DUF296 domain-containing protein</fullName>
    </submittedName>
</protein>
<dbReference type="SUPFAM" id="SSF117856">
    <property type="entry name" value="AF0104/ALDC/Ptd012-like"/>
    <property type="match status" value="1"/>
</dbReference>
<dbReference type="CDD" id="cd11378">
    <property type="entry name" value="DUF296"/>
    <property type="match status" value="1"/>
</dbReference>
<dbReference type="PROSITE" id="PS51742">
    <property type="entry name" value="PPC"/>
    <property type="match status" value="1"/>
</dbReference>
<sequence>MTPPGAGCNQRVQTAVASTSTMRVLGHRNLACRRGRGSPMQHQLIRHGQGSRTWSIVLDSGEEVNACLEDFARHEVLSATRFTASGSFQDVVLGYLEADQLDRRRDALNHPTQVLSLVGDVDLRDCKPKIRIRVVLGDGNGARFDGQLLEGHVHRQLQVIMTEAPVQLHKDYDADAGIALFKQHGEAG</sequence>